<dbReference type="AlphaFoldDB" id="Q8IGC2"/>
<sequence>MGPCYLFFSCTNSRLCGSCARSKKYPYQQLSPYGHTKAREFKLVFRLLSDLFIKNKQQVLLGFQVYWLICLNNRYTNDLLGNRNKTI</sequence>
<name>Q8IGC2_DROME</name>
<accession>Q8IGC2</accession>
<evidence type="ECO:0000313" key="1">
    <source>
        <dbReference type="EMBL" id="AAN71612.1"/>
    </source>
</evidence>
<reference evidence="1" key="1">
    <citation type="submission" date="2002-11" db="EMBL/GenBank/DDBJ databases">
        <authorList>
            <person name="Stapleton M."/>
            <person name="Brokstein P."/>
            <person name="Hong L."/>
            <person name="Agbayani A."/>
            <person name="Carlson J."/>
            <person name="Champe M."/>
            <person name="Chavez C."/>
            <person name="Dorsett V."/>
            <person name="Dresnek D."/>
            <person name="Farfan D."/>
            <person name="Frise E."/>
            <person name="George R."/>
            <person name="Gonzalez M."/>
            <person name="Guarin H."/>
            <person name="Kronmiller B."/>
            <person name="Li P."/>
            <person name="Liao G."/>
            <person name="Miranda A."/>
            <person name="Mungall C.J."/>
            <person name="Nunoo J."/>
            <person name="Pacleb J."/>
            <person name="Paragas V."/>
            <person name="Park S."/>
            <person name="Patel S."/>
            <person name="Phouanenavong S."/>
            <person name="Wan K."/>
            <person name="Yu C."/>
            <person name="Lewis S.E."/>
            <person name="Rubin G.M."/>
            <person name="Celniker S."/>
        </authorList>
    </citation>
    <scope>NUCLEOTIDE SEQUENCE</scope>
    <source>
        <strain evidence="1">Berkeley</strain>
    </source>
</reference>
<dbReference type="EMBL" id="BT001851">
    <property type="protein sequence ID" value="AAN71612.1"/>
    <property type="molecule type" value="mRNA"/>
</dbReference>
<organism evidence="1">
    <name type="scientific">Drosophila melanogaster</name>
    <name type="common">Fruit fly</name>
    <dbReference type="NCBI Taxonomy" id="7227"/>
    <lineage>
        <taxon>Eukaryota</taxon>
        <taxon>Metazoa</taxon>
        <taxon>Ecdysozoa</taxon>
        <taxon>Arthropoda</taxon>
        <taxon>Hexapoda</taxon>
        <taxon>Insecta</taxon>
        <taxon>Pterygota</taxon>
        <taxon>Neoptera</taxon>
        <taxon>Endopterygota</taxon>
        <taxon>Diptera</taxon>
        <taxon>Brachycera</taxon>
        <taxon>Muscomorpha</taxon>
        <taxon>Ephydroidea</taxon>
        <taxon>Drosophilidae</taxon>
        <taxon>Drosophila</taxon>
        <taxon>Sophophora</taxon>
    </lineage>
</organism>
<protein>
    <submittedName>
        <fullName evidence="1">RH59222p</fullName>
    </submittedName>
</protein>
<proteinExistence type="evidence at transcript level"/>